<keyword evidence="3" id="KW-1185">Reference proteome</keyword>
<dbReference type="PANTHER" id="PTHR37332:SF1">
    <property type="entry name" value="ELMO DOMAIN-CONTAINING PROTEIN"/>
    <property type="match status" value="1"/>
</dbReference>
<proteinExistence type="predicted"/>
<gene>
    <name evidence="2" type="ORF">FDENT_3094</name>
</gene>
<organism evidence="2 3">
    <name type="scientific">Fusarium denticulatum</name>
    <dbReference type="NCBI Taxonomy" id="48507"/>
    <lineage>
        <taxon>Eukaryota</taxon>
        <taxon>Fungi</taxon>
        <taxon>Dikarya</taxon>
        <taxon>Ascomycota</taxon>
        <taxon>Pezizomycotina</taxon>
        <taxon>Sordariomycetes</taxon>
        <taxon>Hypocreomycetidae</taxon>
        <taxon>Hypocreales</taxon>
        <taxon>Nectriaceae</taxon>
        <taxon>Fusarium</taxon>
        <taxon>Fusarium fujikuroi species complex</taxon>
    </lineage>
</organism>
<protein>
    <submittedName>
        <fullName evidence="2">Uncharacterized protein</fullName>
    </submittedName>
</protein>
<sequence length="414" mass="44684">MPPKTPNNTGTPIFSTSIFSSNAASRPTTRDGHVVDPLNTSSILPKDRKASFSRKASLSSRRGSSFGNGPNAFVTDATAPPALPDYALSAAAKVAPRPDGVESAAAPVEVQMLSRSATGSTTLHGGIVPNTPIGIMPNGSVGTAGMWQQNEAGIMHHHVTELANKRIATLEYLRKAHEGRIYWFKTYLFEKTDLTRMPSLDARKLGRKATNHLLLGLSLPTIIDLYSSTSIEFLRSLNSLLSEFDSFQQLHGESSTAASLTRARLPSMFRRPGGKSRRSTSAADMHPMVDEMASLPAAGGPAPSVMNFAAAETDLLPGEEYTFLLTPSLPFDPDYFETFATLCDVLIDCYTRFLALVPSPRECSAPVAELFTKADSRVRKIIVQGIVRDFEEQSRSHVKTEVASIGKVVLGGLM</sequence>
<feature type="compositionally biased region" description="Polar residues" evidence="1">
    <location>
        <begin position="54"/>
        <end position="68"/>
    </location>
</feature>
<evidence type="ECO:0000313" key="3">
    <source>
        <dbReference type="Proteomes" id="UP000562682"/>
    </source>
</evidence>
<evidence type="ECO:0000256" key="1">
    <source>
        <dbReference type="SAM" id="MobiDB-lite"/>
    </source>
</evidence>
<feature type="compositionally biased region" description="Polar residues" evidence="1">
    <location>
        <begin position="1"/>
        <end position="27"/>
    </location>
</feature>
<dbReference type="EMBL" id="JAAOAK010000071">
    <property type="protein sequence ID" value="KAF5692074.1"/>
    <property type="molecule type" value="Genomic_DNA"/>
</dbReference>
<dbReference type="Proteomes" id="UP000562682">
    <property type="component" value="Unassembled WGS sequence"/>
</dbReference>
<dbReference type="AlphaFoldDB" id="A0A8H5XEI1"/>
<feature type="region of interest" description="Disordered" evidence="1">
    <location>
        <begin position="1"/>
        <end position="72"/>
    </location>
</feature>
<comment type="caution">
    <text evidence="2">The sequence shown here is derived from an EMBL/GenBank/DDBJ whole genome shotgun (WGS) entry which is preliminary data.</text>
</comment>
<dbReference type="PANTHER" id="PTHR37332">
    <property type="entry name" value="EXPRESSED PROTEIN"/>
    <property type="match status" value="1"/>
</dbReference>
<evidence type="ECO:0000313" key="2">
    <source>
        <dbReference type="EMBL" id="KAF5692074.1"/>
    </source>
</evidence>
<reference evidence="2 3" key="1">
    <citation type="submission" date="2020-05" db="EMBL/GenBank/DDBJ databases">
        <title>Identification and distribution of gene clusters putatively required for synthesis of sphingolipid metabolism inhibitors in phylogenetically diverse species of the filamentous fungus Fusarium.</title>
        <authorList>
            <person name="Kim H.-S."/>
            <person name="Busman M."/>
            <person name="Brown D.W."/>
            <person name="Divon H."/>
            <person name="Uhlig S."/>
            <person name="Proctor R.H."/>
        </authorList>
    </citation>
    <scope>NUCLEOTIDE SEQUENCE [LARGE SCALE GENOMIC DNA]</scope>
    <source>
        <strain evidence="2 3">NRRL 25311</strain>
    </source>
</reference>
<name>A0A8H5XEI1_9HYPO</name>
<accession>A0A8H5XEI1</accession>